<reference evidence="4" key="1">
    <citation type="journal article" date="2014" name="Proc. Natl. Acad. Sci. U.S.A.">
        <title>Extensive sampling of basidiomycete genomes demonstrates inadequacy of the white-rot/brown-rot paradigm for wood decay fungi.</title>
        <authorList>
            <person name="Riley R."/>
            <person name="Salamov A.A."/>
            <person name="Brown D.W."/>
            <person name="Nagy L.G."/>
            <person name="Floudas D."/>
            <person name="Held B.W."/>
            <person name="Levasseur A."/>
            <person name="Lombard V."/>
            <person name="Morin E."/>
            <person name="Otillar R."/>
            <person name="Lindquist E.A."/>
            <person name="Sun H."/>
            <person name="LaButti K.M."/>
            <person name="Schmutz J."/>
            <person name="Jabbour D."/>
            <person name="Luo H."/>
            <person name="Baker S.E."/>
            <person name="Pisabarro A.G."/>
            <person name="Walton J.D."/>
            <person name="Blanchette R.A."/>
            <person name="Henrissat B."/>
            <person name="Martin F."/>
            <person name="Cullen D."/>
            <person name="Hibbett D.S."/>
            <person name="Grigoriev I.V."/>
        </authorList>
    </citation>
    <scope>NUCLEOTIDE SEQUENCE [LARGE SCALE GENOMIC DNA]</scope>
    <source>
        <strain evidence="4">CBS 339.88</strain>
    </source>
</reference>
<name>A0A067T4I9_GALM3</name>
<evidence type="ECO:0000313" key="4">
    <source>
        <dbReference type="Proteomes" id="UP000027222"/>
    </source>
</evidence>
<evidence type="ECO:0000256" key="2">
    <source>
        <dbReference type="SAM" id="SignalP"/>
    </source>
</evidence>
<evidence type="ECO:0000256" key="1">
    <source>
        <dbReference type="SAM" id="MobiDB-lite"/>
    </source>
</evidence>
<feature type="region of interest" description="Disordered" evidence="1">
    <location>
        <begin position="43"/>
        <end position="78"/>
    </location>
</feature>
<dbReference type="EMBL" id="KL142384">
    <property type="protein sequence ID" value="KDR73923.1"/>
    <property type="molecule type" value="Genomic_DNA"/>
</dbReference>
<feature type="signal peptide" evidence="2">
    <location>
        <begin position="1"/>
        <end position="21"/>
    </location>
</feature>
<keyword evidence="4" id="KW-1185">Reference proteome</keyword>
<gene>
    <name evidence="3" type="ORF">GALMADRAFT_594168</name>
</gene>
<sequence length="78" mass="8096">MKLSIAFTVISTIFLTAPVIATGNSVKFARDIANSAAHAAQNNDASEMLVPPQPNSCPNPGDSYDSTTGSCRSWAGPI</sequence>
<dbReference type="Proteomes" id="UP000027222">
    <property type="component" value="Unassembled WGS sequence"/>
</dbReference>
<proteinExistence type="predicted"/>
<keyword evidence="2" id="KW-0732">Signal</keyword>
<dbReference type="HOGENOM" id="CLU_2622188_0_0_1"/>
<feature type="chain" id="PRO_5001646524" evidence="2">
    <location>
        <begin position="22"/>
        <end position="78"/>
    </location>
</feature>
<evidence type="ECO:0000313" key="3">
    <source>
        <dbReference type="EMBL" id="KDR73923.1"/>
    </source>
</evidence>
<dbReference type="AlphaFoldDB" id="A0A067T4I9"/>
<protein>
    <submittedName>
        <fullName evidence="3">Uncharacterized protein</fullName>
    </submittedName>
</protein>
<organism evidence="3 4">
    <name type="scientific">Galerina marginata (strain CBS 339.88)</name>
    <dbReference type="NCBI Taxonomy" id="685588"/>
    <lineage>
        <taxon>Eukaryota</taxon>
        <taxon>Fungi</taxon>
        <taxon>Dikarya</taxon>
        <taxon>Basidiomycota</taxon>
        <taxon>Agaricomycotina</taxon>
        <taxon>Agaricomycetes</taxon>
        <taxon>Agaricomycetidae</taxon>
        <taxon>Agaricales</taxon>
        <taxon>Agaricineae</taxon>
        <taxon>Strophariaceae</taxon>
        <taxon>Galerina</taxon>
    </lineage>
</organism>
<accession>A0A067T4I9</accession>